<dbReference type="GeneID" id="30988909"/>
<protein>
    <recommendedName>
        <fullName evidence="1">N-acetyltransferase domain-containing protein</fullName>
    </recommendedName>
</protein>
<reference evidence="2 3" key="1">
    <citation type="journal article" date="2016" name="Proc. Natl. Acad. Sci. U.S.A.">
        <title>Comparative genomics of biotechnologically important yeasts.</title>
        <authorList>
            <person name="Riley R."/>
            <person name="Haridas S."/>
            <person name="Wolfe K.H."/>
            <person name="Lopes M.R."/>
            <person name="Hittinger C.T."/>
            <person name="Goeker M."/>
            <person name="Salamov A.A."/>
            <person name="Wisecaver J.H."/>
            <person name="Long T.M."/>
            <person name="Calvey C.H."/>
            <person name="Aerts A.L."/>
            <person name="Barry K.W."/>
            <person name="Choi C."/>
            <person name="Clum A."/>
            <person name="Coughlan A.Y."/>
            <person name="Deshpande S."/>
            <person name="Douglass A.P."/>
            <person name="Hanson S.J."/>
            <person name="Klenk H.-P."/>
            <person name="LaButti K.M."/>
            <person name="Lapidus A."/>
            <person name="Lindquist E.A."/>
            <person name="Lipzen A.M."/>
            <person name="Meier-Kolthoff J.P."/>
            <person name="Ohm R.A."/>
            <person name="Otillar R.P."/>
            <person name="Pangilinan J.L."/>
            <person name="Peng Y."/>
            <person name="Rokas A."/>
            <person name="Rosa C.A."/>
            <person name="Scheuner C."/>
            <person name="Sibirny A.A."/>
            <person name="Slot J.C."/>
            <person name="Stielow J.B."/>
            <person name="Sun H."/>
            <person name="Kurtzman C.P."/>
            <person name="Blackwell M."/>
            <person name="Grigoriev I.V."/>
            <person name="Jeffries T.W."/>
        </authorList>
    </citation>
    <scope>NUCLEOTIDE SEQUENCE [LARGE SCALE GENOMIC DNA]</scope>
    <source>
        <strain evidence="3">ATCC 18201 / CBS 1600 / BCRC 20928 / JCM 3617 / NBRC 0987 / NRRL Y-1542</strain>
    </source>
</reference>
<dbReference type="SUPFAM" id="SSF55729">
    <property type="entry name" value="Acyl-CoA N-acyltransferases (Nat)"/>
    <property type="match status" value="1"/>
</dbReference>
<gene>
    <name evidence="2" type="ORF">CYBJADRAFT_166487</name>
</gene>
<dbReference type="OMA" id="PRCSHNC"/>
<evidence type="ECO:0000313" key="2">
    <source>
        <dbReference type="EMBL" id="ODV74703.1"/>
    </source>
</evidence>
<dbReference type="GO" id="GO:0016747">
    <property type="term" value="F:acyltransferase activity, transferring groups other than amino-acyl groups"/>
    <property type="evidence" value="ECO:0007669"/>
    <property type="project" value="InterPro"/>
</dbReference>
<keyword evidence="3" id="KW-1185">Reference proteome</keyword>
<dbReference type="InterPro" id="IPR000182">
    <property type="entry name" value="GNAT_dom"/>
</dbReference>
<evidence type="ECO:0000313" key="3">
    <source>
        <dbReference type="Proteomes" id="UP000094389"/>
    </source>
</evidence>
<dbReference type="STRING" id="983966.A0A1E4S5H2"/>
<dbReference type="Proteomes" id="UP000094389">
    <property type="component" value="Unassembled WGS sequence"/>
</dbReference>
<dbReference type="PANTHER" id="PTHR43138">
    <property type="entry name" value="ACETYLTRANSFERASE, GNAT FAMILY"/>
    <property type="match status" value="1"/>
</dbReference>
<proteinExistence type="predicted"/>
<accession>A0A1E4S5H2</accession>
<name>A0A1E4S5H2_CYBJN</name>
<dbReference type="GO" id="GO:0005634">
    <property type="term" value="C:nucleus"/>
    <property type="evidence" value="ECO:0007669"/>
    <property type="project" value="TreeGrafter"/>
</dbReference>
<evidence type="ECO:0000259" key="1">
    <source>
        <dbReference type="PROSITE" id="PS51186"/>
    </source>
</evidence>
<sequence>MGLSGPELVKAKGTITEPVILTLKDGSKATLLPFYHTDLDTPKLPSSLVDFLYQEFNKEIEKGDTYPQLNQLTRTEFTDYWFGAFTAILFDGTDVSLTPATKWEEVVLGTYYIKPNYVGRCSHNCNAGFLVNPRFRGKSIGKALGGSYLKWAPILGYTYSVFNLVFVTNVASVKIWDSLGFDRIGYLKNAGILKGHETPVDAILFGKDL</sequence>
<dbReference type="OrthoDB" id="10264707at2759"/>
<feature type="domain" description="N-acetyltransferase" evidence="1">
    <location>
        <begin position="54"/>
        <end position="209"/>
    </location>
</feature>
<dbReference type="PANTHER" id="PTHR43138:SF1">
    <property type="entry name" value="N-ACETYLTRANSFERASE ACA1"/>
    <property type="match status" value="1"/>
</dbReference>
<dbReference type="RefSeq" id="XP_020071742.1">
    <property type="nucleotide sequence ID" value="XM_020214513.1"/>
</dbReference>
<dbReference type="PROSITE" id="PS51186">
    <property type="entry name" value="GNAT"/>
    <property type="match status" value="1"/>
</dbReference>
<dbReference type="InterPro" id="IPR016181">
    <property type="entry name" value="Acyl_CoA_acyltransferase"/>
</dbReference>
<dbReference type="InterPro" id="IPR052742">
    <property type="entry name" value="Mito_N-acetyltransferase"/>
</dbReference>
<dbReference type="Pfam" id="PF00583">
    <property type="entry name" value="Acetyltransf_1"/>
    <property type="match status" value="1"/>
</dbReference>
<dbReference type="AlphaFoldDB" id="A0A1E4S5H2"/>
<organism evidence="2 3">
    <name type="scientific">Cyberlindnera jadinii (strain ATCC 18201 / CBS 1600 / BCRC 20928 / JCM 3617 / NBRC 0987 / NRRL Y-1542)</name>
    <name type="common">Torula yeast</name>
    <name type="synonym">Candida utilis</name>
    <dbReference type="NCBI Taxonomy" id="983966"/>
    <lineage>
        <taxon>Eukaryota</taxon>
        <taxon>Fungi</taxon>
        <taxon>Dikarya</taxon>
        <taxon>Ascomycota</taxon>
        <taxon>Saccharomycotina</taxon>
        <taxon>Saccharomycetes</taxon>
        <taxon>Phaffomycetales</taxon>
        <taxon>Phaffomycetaceae</taxon>
        <taxon>Cyberlindnera</taxon>
    </lineage>
</organism>
<dbReference type="Gene3D" id="3.40.630.30">
    <property type="match status" value="1"/>
</dbReference>
<dbReference type="EMBL" id="KV453927">
    <property type="protein sequence ID" value="ODV74703.1"/>
    <property type="molecule type" value="Genomic_DNA"/>
</dbReference>